<dbReference type="AlphaFoldDB" id="A0AAN6MXX1"/>
<gene>
    <name evidence="2" type="ORF">QBC46DRAFT_58634</name>
</gene>
<feature type="transmembrane region" description="Helical" evidence="1">
    <location>
        <begin position="27"/>
        <end position="50"/>
    </location>
</feature>
<proteinExistence type="predicted"/>
<evidence type="ECO:0000313" key="3">
    <source>
        <dbReference type="Proteomes" id="UP001303473"/>
    </source>
</evidence>
<accession>A0AAN6MXX1</accession>
<keyword evidence="1" id="KW-0472">Membrane</keyword>
<name>A0AAN6MXX1_9PEZI</name>
<keyword evidence="1" id="KW-1133">Transmembrane helix</keyword>
<comment type="caution">
    <text evidence="2">The sequence shown here is derived from an EMBL/GenBank/DDBJ whole genome shotgun (WGS) entry which is preliminary data.</text>
</comment>
<keyword evidence="3" id="KW-1185">Reference proteome</keyword>
<evidence type="ECO:0000256" key="1">
    <source>
        <dbReference type="SAM" id="Phobius"/>
    </source>
</evidence>
<reference evidence="3" key="1">
    <citation type="journal article" date="2023" name="Mol. Phylogenet. Evol.">
        <title>Genome-scale phylogeny and comparative genomics of the fungal order Sordariales.</title>
        <authorList>
            <person name="Hensen N."/>
            <person name="Bonometti L."/>
            <person name="Westerberg I."/>
            <person name="Brannstrom I.O."/>
            <person name="Guillou S."/>
            <person name="Cros-Aarteil S."/>
            <person name="Calhoun S."/>
            <person name="Haridas S."/>
            <person name="Kuo A."/>
            <person name="Mondo S."/>
            <person name="Pangilinan J."/>
            <person name="Riley R."/>
            <person name="LaButti K."/>
            <person name="Andreopoulos B."/>
            <person name="Lipzen A."/>
            <person name="Chen C."/>
            <person name="Yan M."/>
            <person name="Daum C."/>
            <person name="Ng V."/>
            <person name="Clum A."/>
            <person name="Steindorff A."/>
            <person name="Ohm R.A."/>
            <person name="Martin F."/>
            <person name="Silar P."/>
            <person name="Natvig D.O."/>
            <person name="Lalanne C."/>
            <person name="Gautier V."/>
            <person name="Ament-Velasquez S.L."/>
            <person name="Kruys A."/>
            <person name="Hutchinson M.I."/>
            <person name="Powell A.J."/>
            <person name="Barry K."/>
            <person name="Miller A.N."/>
            <person name="Grigoriev I.V."/>
            <person name="Debuchy R."/>
            <person name="Gladieux P."/>
            <person name="Hiltunen Thoren M."/>
            <person name="Johannesson H."/>
        </authorList>
    </citation>
    <scope>NUCLEOTIDE SEQUENCE [LARGE SCALE GENOMIC DNA]</scope>
    <source>
        <strain evidence="3">CBS 340.73</strain>
    </source>
</reference>
<organism evidence="2 3">
    <name type="scientific">Diplogelasinospora grovesii</name>
    <dbReference type="NCBI Taxonomy" id="303347"/>
    <lineage>
        <taxon>Eukaryota</taxon>
        <taxon>Fungi</taxon>
        <taxon>Dikarya</taxon>
        <taxon>Ascomycota</taxon>
        <taxon>Pezizomycotina</taxon>
        <taxon>Sordariomycetes</taxon>
        <taxon>Sordariomycetidae</taxon>
        <taxon>Sordariales</taxon>
        <taxon>Diplogelasinosporaceae</taxon>
        <taxon>Diplogelasinospora</taxon>
    </lineage>
</organism>
<dbReference type="Proteomes" id="UP001303473">
    <property type="component" value="Unassembled WGS sequence"/>
</dbReference>
<evidence type="ECO:0000313" key="2">
    <source>
        <dbReference type="EMBL" id="KAK3935100.1"/>
    </source>
</evidence>
<keyword evidence="1" id="KW-0812">Transmembrane</keyword>
<protein>
    <submittedName>
        <fullName evidence="2">Uncharacterized protein</fullName>
    </submittedName>
</protein>
<feature type="transmembrane region" description="Helical" evidence="1">
    <location>
        <begin position="62"/>
        <end position="84"/>
    </location>
</feature>
<dbReference type="EMBL" id="MU853942">
    <property type="protein sequence ID" value="KAK3935100.1"/>
    <property type="molecule type" value="Genomic_DNA"/>
</dbReference>
<sequence length="89" mass="9641">MGANLSSTQVVDTSKDIISPTDRQAEIILGVAWLGSLYGIAMIWCAVNLLQRWAGPHGERGVNFFSILAAFLLSTGWPVVLVYLCSSSR</sequence>